<reference evidence="1" key="1">
    <citation type="journal article" date="2021" name="Proc. Natl. Acad. Sci. U.S.A.">
        <title>A Catalog of Tens of Thousands of Viruses from Human Metagenomes Reveals Hidden Associations with Chronic Diseases.</title>
        <authorList>
            <person name="Tisza M.J."/>
            <person name="Buck C.B."/>
        </authorList>
    </citation>
    <scope>NUCLEOTIDE SEQUENCE</scope>
    <source>
        <strain evidence="1">CtmYS12</strain>
    </source>
</reference>
<dbReference type="EMBL" id="BK015347">
    <property type="protein sequence ID" value="DAE02610.1"/>
    <property type="molecule type" value="Genomic_DNA"/>
</dbReference>
<accession>A0A8S5P6I7</accession>
<organism evidence="1">
    <name type="scientific">Siphoviridae sp. ctmYS12</name>
    <dbReference type="NCBI Taxonomy" id="2825652"/>
    <lineage>
        <taxon>Viruses</taxon>
        <taxon>Duplodnaviria</taxon>
        <taxon>Heunggongvirae</taxon>
        <taxon>Uroviricota</taxon>
        <taxon>Caudoviricetes</taxon>
    </lineage>
</organism>
<evidence type="ECO:0000313" key="1">
    <source>
        <dbReference type="EMBL" id="DAE02610.1"/>
    </source>
</evidence>
<protein>
    <submittedName>
        <fullName evidence="1">Uncharacterized protein</fullName>
    </submittedName>
</protein>
<name>A0A8S5P6I7_9CAUD</name>
<proteinExistence type="predicted"/>
<sequence>MHEARSKDELYRKIYHEPEGNIGVLRVELMYSFLFRENYISYYENNS</sequence>